<organism evidence="2 3">
    <name type="scientific">Acidithiobacillus ferrivorans</name>
    <dbReference type="NCBI Taxonomy" id="160808"/>
    <lineage>
        <taxon>Bacteria</taxon>
        <taxon>Pseudomonadati</taxon>
        <taxon>Pseudomonadota</taxon>
        <taxon>Acidithiobacillia</taxon>
        <taxon>Acidithiobacillales</taxon>
        <taxon>Acidithiobacillaceae</taxon>
        <taxon>Acidithiobacillus</taxon>
    </lineage>
</organism>
<name>A0A7T4WE38_9PROT</name>
<keyword evidence="1" id="KW-0812">Transmembrane</keyword>
<proteinExistence type="predicted"/>
<dbReference type="Proteomes" id="UP000595420">
    <property type="component" value="Chromosome"/>
</dbReference>
<protein>
    <submittedName>
        <fullName evidence="2">Uncharacterized protein</fullName>
    </submittedName>
</protein>
<evidence type="ECO:0000313" key="3">
    <source>
        <dbReference type="Proteomes" id="UP000595420"/>
    </source>
</evidence>
<dbReference type="AlphaFoldDB" id="A0A7T4WE38"/>
<gene>
    <name evidence="2" type="ORF">H2515_00910</name>
</gene>
<reference evidence="2 3" key="1">
    <citation type="submission" date="2020-07" db="EMBL/GenBank/DDBJ databases">
        <title>Complete genome sequence analysis of Acidithiobacillus ferrivorans XJFY6S-08 reveals extreme environmental adaptation to alpine acid mine drainage.</title>
        <authorList>
            <person name="Yan L."/>
            <person name="Ni Y."/>
        </authorList>
    </citation>
    <scope>NUCLEOTIDE SEQUENCE [LARGE SCALE GENOMIC DNA]</scope>
    <source>
        <strain evidence="2 3">XJFY6S-08</strain>
    </source>
</reference>
<evidence type="ECO:0000256" key="1">
    <source>
        <dbReference type="SAM" id="Phobius"/>
    </source>
</evidence>
<accession>A0A7T4WE38</accession>
<feature type="transmembrane region" description="Helical" evidence="1">
    <location>
        <begin position="58"/>
        <end position="80"/>
    </location>
</feature>
<evidence type="ECO:0000313" key="2">
    <source>
        <dbReference type="EMBL" id="QQD72934.1"/>
    </source>
</evidence>
<dbReference type="EMBL" id="CP059488">
    <property type="protein sequence ID" value="QQD72934.1"/>
    <property type="molecule type" value="Genomic_DNA"/>
</dbReference>
<feature type="transmembrane region" description="Helical" evidence="1">
    <location>
        <begin position="25"/>
        <end position="46"/>
    </location>
</feature>
<sequence length="86" mass="9479">MLSLTKWFLGLNRAAKKHLARRLDVASHAVTVFLMPLPAYGLQHAFAGTVSELDWVKIGLSSLVILVWYAITQFAVVAIINTLDDA</sequence>
<keyword evidence="1" id="KW-1133">Transmembrane helix</keyword>
<dbReference type="RefSeq" id="WP_198660679.1">
    <property type="nucleotide sequence ID" value="NZ_CP059488.1"/>
</dbReference>
<keyword evidence="1" id="KW-0472">Membrane</keyword>